<dbReference type="Pfam" id="PF13202">
    <property type="entry name" value="EF-hand_5"/>
    <property type="match status" value="1"/>
</dbReference>
<evidence type="ECO:0000313" key="10">
    <source>
        <dbReference type="Proteomes" id="UP000694523"/>
    </source>
</evidence>
<keyword evidence="7" id="KW-0472">Membrane</keyword>
<dbReference type="Proteomes" id="UP000694523">
    <property type="component" value="Unplaced"/>
</dbReference>
<reference evidence="9" key="1">
    <citation type="submission" date="2025-05" db="UniProtKB">
        <authorList>
            <consortium name="Ensembl"/>
        </authorList>
    </citation>
    <scope>IDENTIFICATION</scope>
</reference>
<keyword evidence="3" id="KW-0963">Cytoplasm</keyword>
<dbReference type="GO" id="GO:0005509">
    <property type="term" value="F:calcium ion binding"/>
    <property type="evidence" value="ECO:0007669"/>
    <property type="project" value="InterPro"/>
</dbReference>
<dbReference type="InterPro" id="IPR011992">
    <property type="entry name" value="EF-hand-dom_pair"/>
</dbReference>
<dbReference type="SUPFAM" id="SSF47473">
    <property type="entry name" value="EF-hand"/>
    <property type="match status" value="1"/>
</dbReference>
<evidence type="ECO:0000256" key="1">
    <source>
        <dbReference type="ARBA" id="ARBA00004308"/>
    </source>
</evidence>
<proteinExistence type="predicted"/>
<sequence length="228" mass="25905">MNLAKKLLGGIVNIVSNIDPSDFIPSEPPPARRPLNLAETHESEEEKDFRRVFQQLSGDDLEISPEELKGILDRVIRRNSQLRLSDGGFCIETCRSMVAVMDSDGTGRLGFHEFKYLWSNIKKWQGIFVKNDRDKSGRISNRELPGALAEAGFHVEKCKDDLLNLIIRRYTSQDGDMDFDHYLACLVRLDSMCRAFKTMDNDNDGHIDLDIEEVSLSNRTGGRQWLSG</sequence>
<evidence type="ECO:0000256" key="4">
    <source>
        <dbReference type="ARBA" id="ARBA00022723"/>
    </source>
</evidence>
<keyword evidence="10" id="KW-1185">Reference proteome</keyword>
<dbReference type="AlphaFoldDB" id="A0A8C6WUG3"/>
<evidence type="ECO:0000256" key="5">
    <source>
        <dbReference type="ARBA" id="ARBA00022737"/>
    </source>
</evidence>
<evidence type="ECO:0000313" key="9">
    <source>
        <dbReference type="Ensembl" id="ENSNMLP00000032452.1"/>
    </source>
</evidence>
<keyword evidence="5" id="KW-0677">Repeat</keyword>
<evidence type="ECO:0000256" key="3">
    <source>
        <dbReference type="ARBA" id="ARBA00022490"/>
    </source>
</evidence>
<dbReference type="PANTHER" id="PTHR46735:SF3">
    <property type="entry name" value="CALPAIN SMALL SUBUNIT 1-RELATED"/>
    <property type="match status" value="1"/>
</dbReference>
<dbReference type="InterPro" id="IPR018247">
    <property type="entry name" value="EF_Hand_1_Ca_BS"/>
</dbReference>
<dbReference type="Gene3D" id="1.10.238.10">
    <property type="entry name" value="EF-hand"/>
    <property type="match status" value="1"/>
</dbReference>
<comment type="subcellular location">
    <subcellularLocation>
        <location evidence="2">Cytoplasm</location>
    </subcellularLocation>
    <subcellularLocation>
        <location evidence="1">Endomembrane system</location>
    </subcellularLocation>
</comment>
<feature type="domain" description="EF-hand" evidence="8">
    <location>
        <begin position="119"/>
        <end position="154"/>
    </location>
</feature>
<evidence type="ECO:0000256" key="6">
    <source>
        <dbReference type="ARBA" id="ARBA00022837"/>
    </source>
</evidence>
<keyword evidence="6" id="KW-0106">Calcium</keyword>
<dbReference type="GO" id="GO:0110158">
    <property type="term" value="C:calpain complex"/>
    <property type="evidence" value="ECO:0007669"/>
    <property type="project" value="TreeGrafter"/>
</dbReference>
<name>A0A8C6WUG3_9GOBI</name>
<organism evidence="9 10">
    <name type="scientific">Neogobius melanostomus</name>
    <name type="common">round goby</name>
    <dbReference type="NCBI Taxonomy" id="47308"/>
    <lineage>
        <taxon>Eukaryota</taxon>
        <taxon>Metazoa</taxon>
        <taxon>Chordata</taxon>
        <taxon>Craniata</taxon>
        <taxon>Vertebrata</taxon>
        <taxon>Euteleostomi</taxon>
        <taxon>Actinopterygii</taxon>
        <taxon>Neopterygii</taxon>
        <taxon>Teleostei</taxon>
        <taxon>Neoteleostei</taxon>
        <taxon>Acanthomorphata</taxon>
        <taxon>Gobiaria</taxon>
        <taxon>Gobiiformes</taxon>
        <taxon>Gobioidei</taxon>
        <taxon>Gobiidae</taxon>
        <taxon>Benthophilinae</taxon>
        <taxon>Neogobiini</taxon>
        <taxon>Neogobius</taxon>
    </lineage>
</organism>
<evidence type="ECO:0000259" key="8">
    <source>
        <dbReference type="PROSITE" id="PS50222"/>
    </source>
</evidence>
<dbReference type="Ensembl" id="ENSNMLT00000036133.1">
    <property type="protein sequence ID" value="ENSNMLP00000032453.1"/>
    <property type="gene ID" value="ENSNMLG00000020258.1"/>
</dbReference>
<evidence type="ECO:0000256" key="2">
    <source>
        <dbReference type="ARBA" id="ARBA00004496"/>
    </source>
</evidence>
<dbReference type="Ensembl" id="ENSNMLT00000036132.1">
    <property type="protein sequence ID" value="ENSNMLP00000032452.1"/>
    <property type="gene ID" value="ENSNMLG00000020258.1"/>
</dbReference>
<protein>
    <recommendedName>
        <fullName evidence="8">EF-hand domain-containing protein</fullName>
    </recommendedName>
</protein>
<dbReference type="PROSITE" id="PS50222">
    <property type="entry name" value="EF_HAND_2"/>
    <property type="match status" value="1"/>
</dbReference>
<accession>A0A8C6WUG3</accession>
<dbReference type="PANTHER" id="PTHR46735">
    <property type="entry name" value="CALPAIN, SMALL SUBUNIT 1 A-RELATED"/>
    <property type="match status" value="1"/>
</dbReference>
<dbReference type="GO" id="GO:0012505">
    <property type="term" value="C:endomembrane system"/>
    <property type="evidence" value="ECO:0007669"/>
    <property type="project" value="UniProtKB-SubCell"/>
</dbReference>
<keyword evidence="4" id="KW-0479">Metal-binding</keyword>
<dbReference type="InterPro" id="IPR002048">
    <property type="entry name" value="EF_hand_dom"/>
</dbReference>
<evidence type="ECO:0000256" key="7">
    <source>
        <dbReference type="ARBA" id="ARBA00023136"/>
    </source>
</evidence>
<dbReference type="PROSITE" id="PS00018">
    <property type="entry name" value="EF_HAND_1"/>
    <property type="match status" value="1"/>
</dbReference>